<keyword evidence="1" id="KW-0472">Membrane</keyword>
<keyword evidence="1" id="KW-0812">Transmembrane</keyword>
<feature type="transmembrane region" description="Helical" evidence="1">
    <location>
        <begin position="12"/>
        <end position="30"/>
    </location>
</feature>
<evidence type="ECO:0000256" key="1">
    <source>
        <dbReference type="SAM" id="Phobius"/>
    </source>
</evidence>
<accession>A0A182XTE8</accession>
<dbReference type="Proteomes" id="UP000076407">
    <property type="component" value="Unassembled WGS sequence"/>
</dbReference>
<name>A0A182XTE8_ANOQN</name>
<sequence length="35" mass="4256">MRKKNQTIRVYFCNLLLVVWFVNSVVSRVMHHSYS</sequence>
<evidence type="ECO:0000313" key="2">
    <source>
        <dbReference type="EnsemblMetazoa" id="AQUA015088-PA"/>
    </source>
</evidence>
<keyword evidence="1" id="KW-1133">Transmembrane helix</keyword>
<keyword evidence="3" id="KW-1185">Reference proteome</keyword>
<protein>
    <submittedName>
        <fullName evidence="2">Uncharacterized protein</fullName>
    </submittedName>
</protein>
<dbReference type="AlphaFoldDB" id="A0A182XTE8"/>
<proteinExistence type="predicted"/>
<evidence type="ECO:0000313" key="3">
    <source>
        <dbReference type="Proteomes" id="UP000076407"/>
    </source>
</evidence>
<dbReference type="VEuPathDB" id="VectorBase:AQUA015088"/>
<organism evidence="2 3">
    <name type="scientific">Anopheles quadriannulatus</name>
    <name type="common">Mosquito</name>
    <dbReference type="NCBI Taxonomy" id="34691"/>
    <lineage>
        <taxon>Eukaryota</taxon>
        <taxon>Metazoa</taxon>
        <taxon>Ecdysozoa</taxon>
        <taxon>Arthropoda</taxon>
        <taxon>Hexapoda</taxon>
        <taxon>Insecta</taxon>
        <taxon>Pterygota</taxon>
        <taxon>Neoptera</taxon>
        <taxon>Endopterygota</taxon>
        <taxon>Diptera</taxon>
        <taxon>Nematocera</taxon>
        <taxon>Culicoidea</taxon>
        <taxon>Culicidae</taxon>
        <taxon>Anophelinae</taxon>
        <taxon>Anopheles</taxon>
    </lineage>
</organism>
<reference evidence="2" key="1">
    <citation type="submission" date="2020-05" db="UniProtKB">
        <authorList>
            <consortium name="EnsemblMetazoa"/>
        </authorList>
    </citation>
    <scope>IDENTIFICATION</scope>
    <source>
        <strain evidence="2">SANGQUA</strain>
    </source>
</reference>
<dbReference type="EnsemblMetazoa" id="AQUA015088-RA">
    <property type="protein sequence ID" value="AQUA015088-PA"/>
    <property type="gene ID" value="AQUA015088"/>
</dbReference>